<dbReference type="AlphaFoldDB" id="A0A261W9U4"/>
<reference evidence="4" key="1">
    <citation type="submission" date="2017-05" db="EMBL/GenBank/DDBJ databases">
        <title>Complete and WGS of Bordetella genogroups.</title>
        <authorList>
            <person name="Spilker T."/>
            <person name="Lipuma J."/>
        </authorList>
    </citation>
    <scope>NUCLEOTIDE SEQUENCE [LARGE SCALE GENOMIC DNA]</scope>
    <source>
        <strain evidence="4">AU8256</strain>
    </source>
</reference>
<comment type="caution">
    <text evidence="3">The sequence shown here is derived from an EMBL/GenBank/DDBJ whole genome shotgun (WGS) entry which is preliminary data.</text>
</comment>
<sequence>MMIRYDVRGQTAEILFDNPPVNALSEQMLDDYLAALRRAAADPAVRAVIVGSAVPGRFCAGLNLMAIHAGDHARVRNLLERLYVRNVDTQFHMGKPTIAAVDGTARGGGMTLAVSCDMIVASESADFGYPEVDAGVPPSIHFSHLPRIVGRHRAFELLFTGRVFDAREAAGMGLVVRVAPAGQAMEAARALAGTLCAKSPEVLRHGREAFMQANDNGYRAAVRAAADSFCVAAGRPSAREGIAAFVEKRKPIWPADA</sequence>
<dbReference type="Proteomes" id="UP000215633">
    <property type="component" value="Unassembled WGS sequence"/>
</dbReference>
<comment type="similarity">
    <text evidence="1 2">Belongs to the enoyl-CoA hydratase/isomerase family.</text>
</comment>
<name>A0A261W9U4_9BORD</name>
<dbReference type="GO" id="GO:0006635">
    <property type="term" value="P:fatty acid beta-oxidation"/>
    <property type="evidence" value="ECO:0007669"/>
    <property type="project" value="TreeGrafter"/>
</dbReference>
<dbReference type="InterPro" id="IPR001753">
    <property type="entry name" value="Enoyl-CoA_hydra/iso"/>
</dbReference>
<organism evidence="3 4">
    <name type="scientific">Bordetella genomosp. 2</name>
    <dbReference type="NCBI Taxonomy" id="1983456"/>
    <lineage>
        <taxon>Bacteria</taxon>
        <taxon>Pseudomonadati</taxon>
        <taxon>Pseudomonadota</taxon>
        <taxon>Betaproteobacteria</taxon>
        <taxon>Burkholderiales</taxon>
        <taxon>Alcaligenaceae</taxon>
        <taxon>Bordetella</taxon>
    </lineage>
</organism>
<evidence type="ECO:0000256" key="2">
    <source>
        <dbReference type="RuleBase" id="RU003707"/>
    </source>
</evidence>
<dbReference type="CDD" id="cd06558">
    <property type="entry name" value="crotonase-like"/>
    <property type="match status" value="1"/>
</dbReference>
<dbReference type="Pfam" id="PF00378">
    <property type="entry name" value="ECH_1"/>
    <property type="match status" value="1"/>
</dbReference>
<dbReference type="PANTHER" id="PTHR11941">
    <property type="entry name" value="ENOYL-COA HYDRATASE-RELATED"/>
    <property type="match status" value="1"/>
</dbReference>
<dbReference type="SUPFAM" id="SSF52096">
    <property type="entry name" value="ClpP/crotonase"/>
    <property type="match status" value="1"/>
</dbReference>
<dbReference type="InterPro" id="IPR029045">
    <property type="entry name" value="ClpP/crotonase-like_dom_sf"/>
</dbReference>
<protein>
    <submittedName>
        <fullName evidence="3">Enoyl-CoA hydratase</fullName>
    </submittedName>
</protein>
<accession>A0A261W9U4</accession>
<dbReference type="Gene3D" id="3.90.226.10">
    <property type="entry name" value="2-enoyl-CoA Hydratase, Chain A, domain 1"/>
    <property type="match status" value="1"/>
</dbReference>
<evidence type="ECO:0000313" key="4">
    <source>
        <dbReference type="Proteomes" id="UP000215633"/>
    </source>
</evidence>
<dbReference type="PROSITE" id="PS00166">
    <property type="entry name" value="ENOYL_COA_HYDRATASE"/>
    <property type="match status" value="1"/>
</dbReference>
<evidence type="ECO:0000313" key="3">
    <source>
        <dbReference type="EMBL" id="OZI82622.1"/>
    </source>
</evidence>
<dbReference type="GO" id="GO:0003824">
    <property type="term" value="F:catalytic activity"/>
    <property type="evidence" value="ECO:0007669"/>
    <property type="project" value="InterPro"/>
</dbReference>
<gene>
    <name evidence="3" type="ORF">CAL24_01750</name>
</gene>
<dbReference type="EMBL" id="NEVT01000002">
    <property type="protein sequence ID" value="OZI82622.1"/>
    <property type="molecule type" value="Genomic_DNA"/>
</dbReference>
<proteinExistence type="inferred from homology"/>
<dbReference type="InterPro" id="IPR018376">
    <property type="entry name" value="Enoyl-CoA_hyd/isom_CS"/>
</dbReference>
<dbReference type="PANTHER" id="PTHR11941:SF54">
    <property type="entry name" value="ENOYL-COA HYDRATASE, MITOCHONDRIAL"/>
    <property type="match status" value="1"/>
</dbReference>
<keyword evidence="4" id="KW-1185">Reference proteome</keyword>
<evidence type="ECO:0000256" key="1">
    <source>
        <dbReference type="ARBA" id="ARBA00005254"/>
    </source>
</evidence>
<dbReference type="RefSeq" id="WP_094805557.1">
    <property type="nucleotide sequence ID" value="NZ_NEVT01000002.1"/>
</dbReference>